<accession>A0A2A6BWX9</accession>
<evidence type="ECO:0000313" key="2">
    <source>
        <dbReference type="Proteomes" id="UP000005239"/>
    </source>
</evidence>
<dbReference type="PROSITE" id="PS50297">
    <property type="entry name" value="ANK_REP_REGION"/>
    <property type="match status" value="1"/>
</dbReference>
<dbReference type="PROSITE" id="PS50088">
    <property type="entry name" value="ANK_REPEAT"/>
    <property type="match status" value="1"/>
</dbReference>
<gene>
    <name evidence="1" type="primary">WBGene00280877</name>
</gene>
<dbReference type="AlphaFoldDB" id="A0A2A6BWX9"/>
<reference evidence="2" key="1">
    <citation type="journal article" date="2008" name="Nat. Genet.">
        <title>The Pristionchus pacificus genome provides a unique perspective on nematode lifestyle and parasitism.</title>
        <authorList>
            <person name="Dieterich C."/>
            <person name="Clifton S.W."/>
            <person name="Schuster L.N."/>
            <person name="Chinwalla A."/>
            <person name="Delehaunty K."/>
            <person name="Dinkelacker I."/>
            <person name="Fulton L."/>
            <person name="Fulton R."/>
            <person name="Godfrey J."/>
            <person name="Minx P."/>
            <person name="Mitreva M."/>
            <person name="Roeseler W."/>
            <person name="Tian H."/>
            <person name="Witte H."/>
            <person name="Yang S.P."/>
            <person name="Wilson R.K."/>
            <person name="Sommer R.J."/>
        </authorList>
    </citation>
    <scope>NUCLEOTIDE SEQUENCE [LARGE SCALE GENOMIC DNA]</scope>
    <source>
        <strain evidence="2">PS312</strain>
    </source>
</reference>
<protein>
    <submittedName>
        <fullName evidence="1">Ankyrin repeat-containing protein</fullName>
    </submittedName>
</protein>
<dbReference type="SUPFAM" id="SSF48403">
    <property type="entry name" value="Ankyrin repeat"/>
    <property type="match status" value="1"/>
</dbReference>
<proteinExistence type="predicted"/>
<dbReference type="Pfam" id="PF00023">
    <property type="entry name" value="Ank"/>
    <property type="match status" value="1"/>
</dbReference>
<accession>A0A8R1UZ97</accession>
<name>A0A2A6BWX9_PRIPA</name>
<dbReference type="InterPro" id="IPR002110">
    <property type="entry name" value="Ankyrin_rpt"/>
</dbReference>
<sequence length="139" mass="15255">MFDVSVRSTCADTSLTSLNNCTRIIPTNKHPNTRAIESLTLLVNAINETNLRQRTTSQSPRAAPTLLYAEKHIFISFIHMMHTALTEEPGWGLTDSVGRSALHHAALAGRPRHIIHFLVSHGASPGLQDSSVRDLLVPL</sequence>
<keyword evidence="2" id="KW-1185">Reference proteome</keyword>
<evidence type="ECO:0000313" key="1">
    <source>
        <dbReference type="EnsemblMetazoa" id="PPA42508.1"/>
    </source>
</evidence>
<organism evidence="1 2">
    <name type="scientific">Pristionchus pacificus</name>
    <name type="common">Parasitic nematode worm</name>
    <dbReference type="NCBI Taxonomy" id="54126"/>
    <lineage>
        <taxon>Eukaryota</taxon>
        <taxon>Metazoa</taxon>
        <taxon>Ecdysozoa</taxon>
        <taxon>Nematoda</taxon>
        <taxon>Chromadorea</taxon>
        <taxon>Rhabditida</taxon>
        <taxon>Rhabditina</taxon>
        <taxon>Diplogasteromorpha</taxon>
        <taxon>Diplogasteroidea</taxon>
        <taxon>Neodiplogasteridae</taxon>
        <taxon>Pristionchus</taxon>
    </lineage>
</organism>
<dbReference type="Gene3D" id="1.25.40.20">
    <property type="entry name" value="Ankyrin repeat-containing domain"/>
    <property type="match status" value="1"/>
</dbReference>
<dbReference type="EnsemblMetazoa" id="PPA42508.1">
    <property type="protein sequence ID" value="PPA42508.1"/>
    <property type="gene ID" value="WBGene00280877"/>
</dbReference>
<dbReference type="Proteomes" id="UP000005239">
    <property type="component" value="Unassembled WGS sequence"/>
</dbReference>
<reference evidence="1" key="2">
    <citation type="submission" date="2022-06" db="UniProtKB">
        <authorList>
            <consortium name="EnsemblMetazoa"/>
        </authorList>
    </citation>
    <scope>IDENTIFICATION</scope>
    <source>
        <strain evidence="1">PS312</strain>
    </source>
</reference>
<dbReference type="InterPro" id="IPR036770">
    <property type="entry name" value="Ankyrin_rpt-contain_sf"/>
</dbReference>